<dbReference type="GO" id="GO:0019867">
    <property type="term" value="C:outer membrane"/>
    <property type="evidence" value="ECO:0007669"/>
    <property type="project" value="InterPro"/>
</dbReference>
<evidence type="ECO:0000259" key="3">
    <source>
        <dbReference type="PROSITE" id="PS51688"/>
    </source>
</evidence>
<dbReference type="OrthoDB" id="925207at2"/>
<reference evidence="4 5" key="1">
    <citation type="submission" date="2019-02" db="EMBL/GenBank/DDBJ databases">
        <title>Bacterial novel species Emticicia sp. 17J42-9 isolated from soil.</title>
        <authorList>
            <person name="Jung H.-Y."/>
        </authorList>
    </citation>
    <scope>NUCLEOTIDE SEQUENCE [LARGE SCALE GENOMIC DNA]</scope>
    <source>
        <strain evidence="4 5">17J42-9</strain>
    </source>
</reference>
<dbReference type="CDD" id="cd12820">
    <property type="entry name" value="LbR_YadA-like"/>
    <property type="match status" value="2"/>
</dbReference>
<feature type="coiled-coil region" evidence="1">
    <location>
        <begin position="492"/>
        <end position="554"/>
    </location>
</feature>
<proteinExistence type="predicted"/>
<organism evidence="4 5">
    <name type="scientific">Emticicia agri</name>
    <dbReference type="NCBI Taxonomy" id="2492393"/>
    <lineage>
        <taxon>Bacteria</taxon>
        <taxon>Pseudomonadati</taxon>
        <taxon>Bacteroidota</taxon>
        <taxon>Cytophagia</taxon>
        <taxon>Cytophagales</taxon>
        <taxon>Leadbetterellaceae</taxon>
        <taxon>Emticicia</taxon>
    </lineage>
</organism>
<evidence type="ECO:0000313" key="4">
    <source>
        <dbReference type="EMBL" id="RYU92643.1"/>
    </source>
</evidence>
<evidence type="ECO:0000313" key="5">
    <source>
        <dbReference type="Proteomes" id="UP000293162"/>
    </source>
</evidence>
<evidence type="ECO:0000256" key="2">
    <source>
        <dbReference type="SAM" id="SignalP"/>
    </source>
</evidence>
<dbReference type="Pfam" id="PF05658">
    <property type="entry name" value="YadA_head"/>
    <property type="match status" value="6"/>
</dbReference>
<accession>A0A4Q5LTA6</accession>
<dbReference type="PROSITE" id="PS51688">
    <property type="entry name" value="ICA"/>
    <property type="match status" value="1"/>
</dbReference>
<dbReference type="InterPro" id="IPR030392">
    <property type="entry name" value="S74_ICA"/>
</dbReference>
<dbReference type="Gene3D" id="2.150.10.10">
    <property type="entry name" value="Serralysin-like metalloprotease, C-terminal"/>
    <property type="match status" value="2"/>
</dbReference>
<dbReference type="SUPFAM" id="SSF101967">
    <property type="entry name" value="Adhesin YadA, collagen-binding domain"/>
    <property type="match status" value="2"/>
</dbReference>
<gene>
    <name evidence="4" type="ORF">EWM59_26175</name>
</gene>
<sequence length="569" mass="61243">MKKLLLYMLLPLLWAGGVCGQSSTFLPQGAVLPQMTQAARLSLSNPSNGTLVFDTDTQSYWYWQSQTPQQEVSIKMDSLPGRWVELAKDILKNNFWTLSGMAGNEIRNMNAGGFWSANPTIVERMAENSSNPPTVPTSKPGTRLMWIPGRSAFRVGTVTDTTVWSGINIGFFSFAAGYNTSAEGRFATAFGENSVASGNHATAMGQGVIAGSVSTTALGTLTSALGIYSTALGFKSVAQGAYATVLGTRNNARGGYATAMGAEVNATGNFATAMGQNTIAAGEASTAMGYFSEAVGNHTTAMGFRTKADGLYATAVGGHTLAGGMYATAIGHRTNASGDFSTAMGSKVGTGGHTGAFIIGDSDPEQKGEVVNTLDNQFMARFYNGYYLLTNHHDNRTGVQIAHGQTAWSAISDSTRKEKFVKADGESFLFRLRSLRLGSWNYKQKQHTSPERFYGPMAQEVFAAFGRDIYGTIGNDTTVSTLNMDGLLFIFAQALEKRTQELKAENETLKQRVLTQEAYSDESTRKFLQLTTENQQLKHLLQQMGSRIENLEGHLKPSDTGRLTQAGVH</sequence>
<dbReference type="Pfam" id="PF13884">
    <property type="entry name" value="Peptidase_S74"/>
    <property type="match status" value="1"/>
</dbReference>
<feature type="signal peptide" evidence="2">
    <location>
        <begin position="1"/>
        <end position="20"/>
    </location>
</feature>
<dbReference type="InterPro" id="IPR011049">
    <property type="entry name" value="Serralysin-like_metalloprot_C"/>
</dbReference>
<comment type="caution">
    <text evidence="4">The sequence shown here is derived from an EMBL/GenBank/DDBJ whole genome shotgun (WGS) entry which is preliminary data.</text>
</comment>
<dbReference type="RefSeq" id="WP_130024182.1">
    <property type="nucleotide sequence ID" value="NZ_SEWF01000081.1"/>
</dbReference>
<keyword evidence="5" id="KW-1185">Reference proteome</keyword>
<name>A0A4Q5LTA6_9BACT</name>
<feature type="chain" id="PRO_5020370371" description="Peptidase S74 domain-containing protein" evidence="2">
    <location>
        <begin position="21"/>
        <end position="569"/>
    </location>
</feature>
<dbReference type="InterPro" id="IPR008640">
    <property type="entry name" value="Adhesin_Head_dom"/>
</dbReference>
<protein>
    <recommendedName>
        <fullName evidence="3">Peptidase S74 domain-containing protein</fullName>
    </recommendedName>
</protein>
<dbReference type="Proteomes" id="UP000293162">
    <property type="component" value="Unassembled WGS sequence"/>
</dbReference>
<evidence type="ECO:0000256" key="1">
    <source>
        <dbReference type="SAM" id="Coils"/>
    </source>
</evidence>
<keyword evidence="1" id="KW-0175">Coiled coil</keyword>
<keyword evidence="2" id="KW-0732">Signal</keyword>
<feature type="domain" description="Peptidase S74" evidence="3">
    <location>
        <begin position="412"/>
        <end position="513"/>
    </location>
</feature>
<dbReference type="EMBL" id="SEWF01000081">
    <property type="protein sequence ID" value="RYU92643.1"/>
    <property type="molecule type" value="Genomic_DNA"/>
</dbReference>
<dbReference type="AlphaFoldDB" id="A0A4Q5LTA6"/>